<evidence type="ECO:0000313" key="2">
    <source>
        <dbReference type="Proteomes" id="UP001060085"/>
    </source>
</evidence>
<dbReference type="EMBL" id="CM044706">
    <property type="protein sequence ID" value="KAI5660579.1"/>
    <property type="molecule type" value="Genomic_DNA"/>
</dbReference>
<name>A0ACC0AIC3_CATRO</name>
<protein>
    <submittedName>
        <fullName evidence="1">Uncharacterized protein</fullName>
    </submittedName>
</protein>
<comment type="caution">
    <text evidence="1">The sequence shown here is derived from an EMBL/GenBank/DDBJ whole genome shotgun (WGS) entry which is preliminary data.</text>
</comment>
<keyword evidence="2" id="KW-1185">Reference proteome</keyword>
<dbReference type="Proteomes" id="UP001060085">
    <property type="component" value="Linkage Group LG06"/>
</dbReference>
<organism evidence="1 2">
    <name type="scientific">Catharanthus roseus</name>
    <name type="common">Madagascar periwinkle</name>
    <name type="synonym">Vinca rosea</name>
    <dbReference type="NCBI Taxonomy" id="4058"/>
    <lineage>
        <taxon>Eukaryota</taxon>
        <taxon>Viridiplantae</taxon>
        <taxon>Streptophyta</taxon>
        <taxon>Embryophyta</taxon>
        <taxon>Tracheophyta</taxon>
        <taxon>Spermatophyta</taxon>
        <taxon>Magnoliopsida</taxon>
        <taxon>eudicotyledons</taxon>
        <taxon>Gunneridae</taxon>
        <taxon>Pentapetalae</taxon>
        <taxon>asterids</taxon>
        <taxon>lamiids</taxon>
        <taxon>Gentianales</taxon>
        <taxon>Apocynaceae</taxon>
        <taxon>Rauvolfioideae</taxon>
        <taxon>Vinceae</taxon>
        <taxon>Catharanthinae</taxon>
        <taxon>Catharanthus</taxon>
    </lineage>
</organism>
<gene>
    <name evidence="1" type="ORF">M9H77_29372</name>
</gene>
<accession>A0ACC0AIC3</accession>
<reference evidence="2" key="1">
    <citation type="journal article" date="2023" name="Nat. Plants">
        <title>Single-cell RNA sequencing provides a high-resolution roadmap for understanding the multicellular compartmentation of specialized metabolism.</title>
        <authorList>
            <person name="Sun S."/>
            <person name="Shen X."/>
            <person name="Li Y."/>
            <person name="Li Y."/>
            <person name="Wang S."/>
            <person name="Li R."/>
            <person name="Zhang H."/>
            <person name="Shen G."/>
            <person name="Guo B."/>
            <person name="Wei J."/>
            <person name="Xu J."/>
            <person name="St-Pierre B."/>
            <person name="Chen S."/>
            <person name="Sun C."/>
        </authorList>
    </citation>
    <scope>NUCLEOTIDE SEQUENCE [LARGE SCALE GENOMIC DNA]</scope>
</reference>
<evidence type="ECO:0000313" key="1">
    <source>
        <dbReference type="EMBL" id="KAI5660579.1"/>
    </source>
</evidence>
<sequence length="117" mass="13031">MEVKRLRALVMLVLAMGLIVDQSCASFKDCYAKCFVLCMIEPSQTLCSCTTQCFKECIFSNPTTVNEFHEQTSNYDFCKLGCAFTMCSDISKKDKPNGEKVDGCVGSCSKTCIKSYH</sequence>
<proteinExistence type="predicted"/>